<accession>A0A6L5C594</accession>
<reference evidence="1 2" key="1">
    <citation type="submission" date="2019-12" db="EMBL/GenBank/DDBJ databases">
        <title>Endophytic bacteria associated with Panax ginseng seedlings.</title>
        <authorList>
            <person name="Park J.M."/>
            <person name="Shin R."/>
            <person name="Jo S.H."/>
        </authorList>
    </citation>
    <scope>NUCLEOTIDE SEQUENCE [LARGE SCALE GENOMIC DNA]</scope>
    <source>
        <strain evidence="1 2">PgKB32</strain>
    </source>
</reference>
<dbReference type="Proteomes" id="UP000475265">
    <property type="component" value="Unassembled WGS sequence"/>
</dbReference>
<dbReference type="AlphaFoldDB" id="A0A6L5C594"/>
<proteinExistence type="predicted"/>
<organism evidence="1 2">
    <name type="scientific">Pseudomonas frederiksbergensis</name>
    <dbReference type="NCBI Taxonomy" id="104087"/>
    <lineage>
        <taxon>Bacteria</taxon>
        <taxon>Pseudomonadati</taxon>
        <taxon>Pseudomonadota</taxon>
        <taxon>Gammaproteobacteria</taxon>
        <taxon>Pseudomonadales</taxon>
        <taxon>Pseudomonadaceae</taxon>
        <taxon>Pseudomonas</taxon>
    </lineage>
</organism>
<dbReference type="EMBL" id="JAAAXX010000001">
    <property type="protein sequence ID" value="KAF2395322.1"/>
    <property type="molecule type" value="Genomic_DNA"/>
</dbReference>
<protein>
    <submittedName>
        <fullName evidence="1">Uncharacterized protein</fullName>
    </submittedName>
</protein>
<evidence type="ECO:0000313" key="1">
    <source>
        <dbReference type="EMBL" id="KAF2395322.1"/>
    </source>
</evidence>
<name>A0A6L5C594_9PSED</name>
<comment type="caution">
    <text evidence="1">The sequence shown here is derived from an EMBL/GenBank/DDBJ whole genome shotgun (WGS) entry which is preliminary data.</text>
</comment>
<gene>
    <name evidence="1" type="ORF">FX983_03306</name>
</gene>
<evidence type="ECO:0000313" key="2">
    <source>
        <dbReference type="Proteomes" id="UP000475265"/>
    </source>
</evidence>
<sequence>MTIEEKFGKGKKLTPQEIAKRSRLALRTTYVDLGIVADAPIIIDRIIDNLIPKSVLEPGPMIVRFDTTTIDAPHANDEYELYQRKGLTGSPVLIDSDVFGPVLTRPRFRDVQVPTAGLLDDDLSKSSTTYVYTFIFFRGIDGNRQTFDNIIAEIDRIAPEQDKTSRIKFKPDAAVFTNLPPRGTIDDAWLDANTALNLTVNTTYEFYRPDDTIDVYIDTNYGTGAPVYSQQLTSGSISIPRDRLPKFDSLYFLWFVLRDVVGNESDPALSSPFDVKRLPPPVLIDCVIPKGILPDVIDLEDLETPVYVNVPYVTNGNEVDRIIPTVRNGALTIGIGNQALGTAPRTLQFLVSTSRLLALWNNATAEVPITAAFNFSRGVEPLVPSRPTDSALDFTYRGPVNPVFPDRESPAMTQVTVVGDSGRPNHITADDRGKEVTISTPMITPPTVWSPIGDETARLWYNGREVHNELLTAGTVSVLTFDMDAATVDAAGPGTKIAYWTIEETGGRNVMKSRDTEVTVDPVRVSFPPPTVRLFNGNVSCRYLTFPDLALPVTVTIDPTYMPVNTVVTLKSVGTEDSAGLREILGTEFTGEYTINGSEAGGVFVMNIQPYSTKLKPIQPPFGSGLPNGYIKIWYEVPVSGVQNPSDEFLNVVSLLNDGGFYCEGGSTL</sequence>
<dbReference type="RefSeq" id="WP_163910258.1">
    <property type="nucleotide sequence ID" value="NZ_JAAAXX010000001.1"/>
</dbReference>